<evidence type="ECO:0000313" key="1">
    <source>
        <dbReference type="EMBL" id="RRT85949.1"/>
    </source>
</evidence>
<name>A0A427BBU0_ENSVE</name>
<sequence length="141" mass="15797">MVERLRGILSSSQAIRDMTKIWLVEVSLNPVPWGTDSSYPYSSICTLSGAWSPRDKEHVATTRADPATGKTPCPRSMKDLCQMLSRSEGESFQALRMANLPDKTPSTPLEARWSTLAIKSHFWSMGRSLQNMLGGYLAQFW</sequence>
<protein>
    <submittedName>
        <fullName evidence="1">Uncharacterized protein</fullName>
    </submittedName>
</protein>
<gene>
    <name evidence="1" type="ORF">B296_00002287</name>
</gene>
<comment type="caution">
    <text evidence="1">The sequence shown here is derived from an EMBL/GenBank/DDBJ whole genome shotgun (WGS) entry which is preliminary data.</text>
</comment>
<proteinExistence type="predicted"/>
<dbReference type="AlphaFoldDB" id="A0A427BBU0"/>
<evidence type="ECO:0000313" key="2">
    <source>
        <dbReference type="Proteomes" id="UP000287651"/>
    </source>
</evidence>
<dbReference type="EMBL" id="AMZH03000037">
    <property type="protein sequence ID" value="RRT85949.1"/>
    <property type="molecule type" value="Genomic_DNA"/>
</dbReference>
<dbReference type="Proteomes" id="UP000287651">
    <property type="component" value="Unassembled WGS sequence"/>
</dbReference>
<organism evidence="1 2">
    <name type="scientific">Ensete ventricosum</name>
    <name type="common">Abyssinian banana</name>
    <name type="synonym">Musa ensete</name>
    <dbReference type="NCBI Taxonomy" id="4639"/>
    <lineage>
        <taxon>Eukaryota</taxon>
        <taxon>Viridiplantae</taxon>
        <taxon>Streptophyta</taxon>
        <taxon>Embryophyta</taxon>
        <taxon>Tracheophyta</taxon>
        <taxon>Spermatophyta</taxon>
        <taxon>Magnoliopsida</taxon>
        <taxon>Liliopsida</taxon>
        <taxon>Zingiberales</taxon>
        <taxon>Musaceae</taxon>
        <taxon>Ensete</taxon>
    </lineage>
</organism>
<reference evidence="1 2" key="1">
    <citation type="journal article" date="2014" name="Agronomy (Basel)">
        <title>A Draft Genome Sequence for Ensete ventricosum, the Drought-Tolerant Tree Against Hunger.</title>
        <authorList>
            <person name="Harrison J."/>
            <person name="Moore K.A."/>
            <person name="Paszkiewicz K."/>
            <person name="Jones T."/>
            <person name="Grant M."/>
            <person name="Ambacheew D."/>
            <person name="Muzemil S."/>
            <person name="Studholme D.J."/>
        </authorList>
    </citation>
    <scope>NUCLEOTIDE SEQUENCE [LARGE SCALE GENOMIC DNA]</scope>
</reference>
<accession>A0A427BBU0</accession>